<feature type="domain" description="Integrase catalytic" evidence="2">
    <location>
        <begin position="13"/>
        <end position="80"/>
    </location>
</feature>
<evidence type="ECO:0000259" key="2">
    <source>
        <dbReference type="Pfam" id="PF00665"/>
    </source>
</evidence>
<keyword evidence="4" id="KW-1185">Reference proteome</keyword>
<feature type="region of interest" description="Disordered" evidence="1">
    <location>
        <begin position="84"/>
        <end position="106"/>
    </location>
</feature>
<comment type="caution">
    <text evidence="3">The sequence shown here is derived from an EMBL/GenBank/DDBJ whole genome shotgun (WGS) entry which is preliminary data.</text>
</comment>
<dbReference type="InterPro" id="IPR001584">
    <property type="entry name" value="Integrase_cat-core"/>
</dbReference>
<evidence type="ECO:0000256" key="1">
    <source>
        <dbReference type="SAM" id="MobiDB-lite"/>
    </source>
</evidence>
<organism evidence="3 4">
    <name type="scientific">Curtobacterium pusillum</name>
    <dbReference type="NCBI Taxonomy" id="69373"/>
    <lineage>
        <taxon>Bacteria</taxon>
        <taxon>Bacillati</taxon>
        <taxon>Actinomycetota</taxon>
        <taxon>Actinomycetes</taxon>
        <taxon>Micrococcales</taxon>
        <taxon>Microbacteriaceae</taxon>
        <taxon>Curtobacterium</taxon>
    </lineage>
</organism>
<accession>A0ABX2MDH1</accession>
<dbReference type="Gene3D" id="3.30.420.10">
    <property type="entry name" value="Ribonuclease H-like superfamily/Ribonuclease H"/>
    <property type="match status" value="1"/>
</dbReference>
<dbReference type="RefSeq" id="WP_175351241.1">
    <property type="nucleotide sequence ID" value="NZ_BAAAWQ010000001.1"/>
</dbReference>
<proteinExistence type="predicted"/>
<name>A0ABX2MDH1_9MICO</name>
<dbReference type="Pfam" id="PF00665">
    <property type="entry name" value="rve"/>
    <property type="match status" value="1"/>
</dbReference>
<dbReference type="InterPro" id="IPR012337">
    <property type="entry name" value="RNaseH-like_sf"/>
</dbReference>
<reference evidence="3 4" key="1">
    <citation type="submission" date="2020-05" db="EMBL/GenBank/DDBJ databases">
        <title>Genome Sequencing of Type Strains.</title>
        <authorList>
            <person name="Lemaire J.F."/>
            <person name="Inderbitzin P."/>
            <person name="Gregorio O.A."/>
            <person name="Collins S.B."/>
            <person name="Wespe N."/>
            <person name="Knight-Connoni V."/>
        </authorList>
    </citation>
    <scope>NUCLEOTIDE SEQUENCE [LARGE SCALE GENOMIC DNA]</scope>
    <source>
        <strain evidence="3 4">ATCC 19096</strain>
    </source>
</reference>
<dbReference type="InterPro" id="IPR036397">
    <property type="entry name" value="RNaseH_sf"/>
</dbReference>
<dbReference type="EMBL" id="JABMCE010000070">
    <property type="protein sequence ID" value="NUU13736.1"/>
    <property type="molecule type" value="Genomic_DNA"/>
</dbReference>
<evidence type="ECO:0000313" key="3">
    <source>
        <dbReference type="EMBL" id="NUU13736.1"/>
    </source>
</evidence>
<sequence length="106" mass="12006">MGKVQGRKNSGKRGRGYAFLHHAVDDHSRLVFSEIHGDERTETVIGFWRRAREFFDQAGCAIEAVMTDNGPAYADWLHHYNHHRPHTGLGGRTPSDRVHNLTGNDT</sequence>
<gene>
    <name evidence="3" type="ORF">HP507_07810</name>
</gene>
<protein>
    <submittedName>
        <fullName evidence="3">DDE-type integrase/transposase/recombinase</fullName>
    </submittedName>
</protein>
<evidence type="ECO:0000313" key="4">
    <source>
        <dbReference type="Proteomes" id="UP000573001"/>
    </source>
</evidence>
<dbReference type="Proteomes" id="UP000573001">
    <property type="component" value="Unassembled WGS sequence"/>
</dbReference>
<dbReference type="SUPFAM" id="SSF53098">
    <property type="entry name" value="Ribonuclease H-like"/>
    <property type="match status" value="1"/>
</dbReference>